<comment type="caution">
    <text evidence="5">The sequence shown here is derived from an EMBL/GenBank/DDBJ whole genome shotgun (WGS) entry which is preliminary data.</text>
</comment>
<name>A0ABT2K7S7_9RHOB</name>
<keyword evidence="3 4" id="KW-0067">ATP-binding</keyword>
<dbReference type="Gene3D" id="3.40.50.10420">
    <property type="entry name" value="NagB/RpiA/CoA transferase-like"/>
    <property type="match status" value="1"/>
</dbReference>
<dbReference type="SUPFAM" id="SSF100950">
    <property type="entry name" value="NagB/RpiA/CoA transferase-like"/>
    <property type="match status" value="1"/>
</dbReference>
<proteinExistence type="inferred from homology"/>
<evidence type="ECO:0000256" key="2">
    <source>
        <dbReference type="ARBA" id="ARBA00022741"/>
    </source>
</evidence>
<dbReference type="InterPro" id="IPR002698">
    <property type="entry name" value="FTHF_cligase"/>
</dbReference>
<reference evidence="5 6" key="1">
    <citation type="submission" date="2022-04" db="EMBL/GenBank/DDBJ databases">
        <title>Paracoccus sp. YLB-12 draft genome sequence.</title>
        <authorList>
            <person name="Yu L."/>
        </authorList>
    </citation>
    <scope>NUCLEOTIDE SEQUENCE [LARGE SCALE GENOMIC DNA]</scope>
    <source>
        <strain evidence="5 6">YLB-12</strain>
    </source>
</reference>
<protein>
    <recommendedName>
        <fullName evidence="4">5-formyltetrahydrofolate cyclo-ligase</fullName>
        <ecNumber evidence="4">6.3.3.2</ecNumber>
    </recommendedName>
</protein>
<dbReference type="RefSeq" id="WP_260275907.1">
    <property type="nucleotide sequence ID" value="NZ_JANAVZ010000002.1"/>
</dbReference>
<dbReference type="PANTHER" id="PTHR23407:SF1">
    <property type="entry name" value="5-FORMYLTETRAHYDROFOLATE CYCLO-LIGASE"/>
    <property type="match status" value="1"/>
</dbReference>
<comment type="similarity">
    <text evidence="1 4">Belongs to the 5-formyltetrahydrofolate cyclo-ligase family.</text>
</comment>
<dbReference type="InterPro" id="IPR037171">
    <property type="entry name" value="NagB/RpiA_transferase-like"/>
</dbReference>
<keyword evidence="5" id="KW-0436">Ligase</keyword>
<organism evidence="5 6">
    <name type="scientific">Paracoccus maritimus</name>
    <dbReference type="NCBI Taxonomy" id="2933292"/>
    <lineage>
        <taxon>Bacteria</taxon>
        <taxon>Pseudomonadati</taxon>
        <taxon>Pseudomonadota</taxon>
        <taxon>Alphaproteobacteria</taxon>
        <taxon>Rhodobacterales</taxon>
        <taxon>Paracoccaceae</taxon>
        <taxon>Paracoccus</taxon>
    </lineage>
</organism>
<keyword evidence="2 4" id="KW-0547">Nucleotide-binding</keyword>
<dbReference type="GO" id="GO:0030272">
    <property type="term" value="F:5-formyltetrahydrofolate cyclo-ligase activity"/>
    <property type="evidence" value="ECO:0007669"/>
    <property type="project" value="UniProtKB-EC"/>
</dbReference>
<evidence type="ECO:0000313" key="5">
    <source>
        <dbReference type="EMBL" id="MCT4332039.1"/>
    </source>
</evidence>
<evidence type="ECO:0000313" key="6">
    <source>
        <dbReference type="Proteomes" id="UP001320702"/>
    </source>
</evidence>
<dbReference type="PIRSF" id="PIRSF006806">
    <property type="entry name" value="FTHF_cligase"/>
    <property type="match status" value="1"/>
</dbReference>
<gene>
    <name evidence="5" type="ORF">MU516_04040</name>
</gene>
<dbReference type="Proteomes" id="UP001320702">
    <property type="component" value="Unassembled WGS sequence"/>
</dbReference>
<keyword evidence="4" id="KW-0479">Metal-binding</keyword>
<evidence type="ECO:0000256" key="1">
    <source>
        <dbReference type="ARBA" id="ARBA00010638"/>
    </source>
</evidence>
<dbReference type="PANTHER" id="PTHR23407">
    <property type="entry name" value="ATPASE INHIBITOR/5-FORMYLTETRAHYDROFOLATE CYCLO-LIGASE"/>
    <property type="match status" value="1"/>
</dbReference>
<dbReference type="InterPro" id="IPR024185">
    <property type="entry name" value="FTHF_cligase-like_sf"/>
</dbReference>
<dbReference type="NCBIfam" id="TIGR02727">
    <property type="entry name" value="MTHFS_bact"/>
    <property type="match status" value="1"/>
</dbReference>
<sequence>MRAAEKAQLRARALAARLQSGGDQHGITRNLADALRPYAGQVLSGYWPMRGEADPLPAMAAHSGPLCLPVVTGKAVPLIFRAWDGKTLEPGPFGTSHPPAPAPELSPQVLIVPLAAFDRAGNRIGYGGGYYDRTLEVLRRDGACVAIGLAFASQEVPSIPVEAFDQRLDMIVTDQDVIVPAGD</sequence>
<accession>A0ABT2K7S7</accession>
<keyword evidence="4" id="KW-0460">Magnesium</keyword>
<evidence type="ECO:0000256" key="4">
    <source>
        <dbReference type="RuleBase" id="RU361279"/>
    </source>
</evidence>
<dbReference type="Pfam" id="PF01812">
    <property type="entry name" value="5-FTHF_cyc-lig"/>
    <property type="match status" value="1"/>
</dbReference>
<dbReference type="EC" id="6.3.3.2" evidence="4"/>
<comment type="catalytic activity">
    <reaction evidence="4">
        <text>(6S)-5-formyl-5,6,7,8-tetrahydrofolate + ATP = (6R)-5,10-methenyltetrahydrofolate + ADP + phosphate</text>
        <dbReference type="Rhea" id="RHEA:10488"/>
        <dbReference type="ChEBI" id="CHEBI:30616"/>
        <dbReference type="ChEBI" id="CHEBI:43474"/>
        <dbReference type="ChEBI" id="CHEBI:57455"/>
        <dbReference type="ChEBI" id="CHEBI:57457"/>
        <dbReference type="ChEBI" id="CHEBI:456216"/>
        <dbReference type="EC" id="6.3.3.2"/>
    </reaction>
</comment>
<dbReference type="EMBL" id="JANAVZ010000002">
    <property type="protein sequence ID" value="MCT4332039.1"/>
    <property type="molecule type" value="Genomic_DNA"/>
</dbReference>
<comment type="cofactor">
    <cofactor evidence="4">
        <name>Mg(2+)</name>
        <dbReference type="ChEBI" id="CHEBI:18420"/>
    </cofactor>
</comment>
<keyword evidence="6" id="KW-1185">Reference proteome</keyword>
<evidence type="ECO:0000256" key="3">
    <source>
        <dbReference type="ARBA" id="ARBA00022840"/>
    </source>
</evidence>